<comment type="catalytic activity">
    <reaction evidence="16">
        <text>(R)-lipoate(out) + 2 Na(+)(out) = (R)-lipoate(in) + 2 Na(+)(in)</text>
        <dbReference type="Rhea" id="RHEA:73379"/>
        <dbReference type="ChEBI" id="CHEBI:29101"/>
        <dbReference type="ChEBI" id="CHEBI:83088"/>
    </reaction>
</comment>
<feature type="transmembrane region" description="Helical" evidence="24">
    <location>
        <begin position="527"/>
        <end position="550"/>
    </location>
</feature>
<evidence type="ECO:0000256" key="1">
    <source>
        <dbReference type="ARBA" id="ARBA00004424"/>
    </source>
</evidence>
<dbReference type="InterPro" id="IPR018212">
    <property type="entry name" value="Na/solute_symporter_CS"/>
</dbReference>
<organism evidence="25 26">
    <name type="scientific">Odobenus rosmarus divergens</name>
    <name type="common">Pacific walrus</name>
    <dbReference type="NCBI Taxonomy" id="9708"/>
    <lineage>
        <taxon>Eukaryota</taxon>
        <taxon>Metazoa</taxon>
        <taxon>Chordata</taxon>
        <taxon>Craniata</taxon>
        <taxon>Vertebrata</taxon>
        <taxon>Euteleostomi</taxon>
        <taxon>Mammalia</taxon>
        <taxon>Eutheria</taxon>
        <taxon>Laurasiatheria</taxon>
        <taxon>Carnivora</taxon>
        <taxon>Caniformia</taxon>
        <taxon>Pinnipedia</taxon>
        <taxon>Odobenidae</taxon>
        <taxon>Odobenus</taxon>
    </lineage>
</organism>
<name>A0A2U3VJ76_ODORO</name>
<evidence type="ECO:0000256" key="17">
    <source>
        <dbReference type="ARBA" id="ARBA00052729"/>
    </source>
</evidence>
<feature type="transmembrane region" description="Helical" evidence="24">
    <location>
        <begin position="143"/>
        <end position="164"/>
    </location>
</feature>
<dbReference type="GO" id="GO:0015887">
    <property type="term" value="P:pantothenate transmembrane transport"/>
    <property type="evidence" value="ECO:0007669"/>
    <property type="project" value="UniProtKB-ARBA"/>
</dbReference>
<comment type="function">
    <text evidence="18">Sodium-dependent multivitamin transporter that mediates the electrogenic transport of pantothenate, biotin, lipoate and iodide. Functions as a Na(+)-coupled substrate symporter where the stoichiometry of Na(+):substrate is 2:1, creating an electrochemical Na(+) gradient used as driving force for substrate uptake. Required for biotin and pantothenate uptake in the intestine across the brush border membrane. Plays a role in the maintenance of intestinal mucosa integrity, by providing the gut mucosa with biotin. Contributes to the luminal uptake of biotin and pantothenate into the brain across the blood-brain barrier.</text>
</comment>
<evidence type="ECO:0000256" key="5">
    <source>
        <dbReference type="ARBA" id="ARBA00022692"/>
    </source>
</evidence>
<evidence type="ECO:0000256" key="2">
    <source>
        <dbReference type="ARBA" id="ARBA00006434"/>
    </source>
</evidence>
<evidence type="ECO:0000256" key="15">
    <source>
        <dbReference type="ARBA" id="ARBA00050243"/>
    </source>
</evidence>
<dbReference type="GO" id="GO:0006814">
    <property type="term" value="P:sodium ion transport"/>
    <property type="evidence" value="ECO:0007669"/>
    <property type="project" value="UniProtKB-KW"/>
</dbReference>
<dbReference type="InterPro" id="IPR001734">
    <property type="entry name" value="Na/solute_symporter"/>
</dbReference>
<feature type="compositionally biased region" description="Polar residues" evidence="23">
    <location>
        <begin position="622"/>
        <end position="637"/>
    </location>
</feature>
<dbReference type="GO" id="GO:0090482">
    <property type="term" value="F:vitamin transmembrane transporter activity"/>
    <property type="evidence" value="ECO:0007669"/>
    <property type="project" value="UniProtKB-ARBA"/>
</dbReference>
<dbReference type="GO" id="GO:0015293">
    <property type="term" value="F:symporter activity"/>
    <property type="evidence" value="ECO:0007669"/>
    <property type="project" value="UniProtKB-KW"/>
</dbReference>
<evidence type="ECO:0000256" key="3">
    <source>
        <dbReference type="ARBA" id="ARBA00022448"/>
    </source>
</evidence>
<dbReference type="PROSITE" id="PS50283">
    <property type="entry name" value="NA_SOLUT_SYMP_3"/>
    <property type="match status" value="1"/>
</dbReference>
<keyword evidence="8" id="KW-0915">Sodium</keyword>
<dbReference type="STRING" id="9708.A0A2U3VJ76"/>
<keyword evidence="25" id="KW-1185">Reference proteome</keyword>
<keyword evidence="9" id="KW-0406">Ion transport</keyword>
<feature type="transmembrane region" description="Helical" evidence="24">
    <location>
        <begin position="351"/>
        <end position="374"/>
    </location>
</feature>
<keyword evidence="6" id="KW-0769">Symport</keyword>
<evidence type="ECO:0000256" key="12">
    <source>
        <dbReference type="ARBA" id="ARBA00023201"/>
    </source>
</evidence>
<evidence type="ECO:0000256" key="16">
    <source>
        <dbReference type="ARBA" id="ARBA00050457"/>
    </source>
</evidence>
<dbReference type="PROSITE" id="PS00456">
    <property type="entry name" value="NA_SOLUT_SYMP_1"/>
    <property type="match status" value="1"/>
</dbReference>
<evidence type="ECO:0000256" key="7">
    <source>
        <dbReference type="ARBA" id="ARBA00022989"/>
    </source>
</evidence>
<feature type="transmembrane region" description="Helical" evidence="24">
    <location>
        <begin position="29"/>
        <end position="48"/>
    </location>
</feature>
<keyword evidence="3" id="KW-0813">Transport</keyword>
<evidence type="ECO:0000256" key="23">
    <source>
        <dbReference type="SAM" id="MobiDB-lite"/>
    </source>
</evidence>
<keyword evidence="4" id="KW-1003">Cell membrane</keyword>
<evidence type="ECO:0000256" key="10">
    <source>
        <dbReference type="ARBA" id="ARBA00023136"/>
    </source>
</evidence>
<evidence type="ECO:0000313" key="26">
    <source>
        <dbReference type="RefSeq" id="XP_004394938.1"/>
    </source>
</evidence>
<dbReference type="InterPro" id="IPR038377">
    <property type="entry name" value="Na/Glc_symporter_sf"/>
</dbReference>
<dbReference type="GO" id="GO:0015075">
    <property type="term" value="F:monoatomic ion transmembrane transporter activity"/>
    <property type="evidence" value="ECO:0007669"/>
    <property type="project" value="UniProtKB-ARBA"/>
</dbReference>
<protein>
    <recommendedName>
        <fullName evidence="20">Sodium-dependent multivitamin transporter</fullName>
    </recommendedName>
    <alternativeName>
        <fullName evidence="21">Solute carrier family 5 member 6</fullName>
    </alternativeName>
</protein>
<keyword evidence="5 24" id="KW-0812">Transmembrane</keyword>
<feature type="transmembrane region" description="Helical" evidence="24">
    <location>
        <begin position="395"/>
        <end position="417"/>
    </location>
</feature>
<feature type="transmembrane region" description="Helical" evidence="24">
    <location>
        <begin position="176"/>
        <end position="196"/>
    </location>
</feature>
<dbReference type="NCBIfam" id="TIGR00813">
    <property type="entry name" value="sss"/>
    <property type="match status" value="1"/>
</dbReference>
<feature type="transmembrane region" description="Helical" evidence="24">
    <location>
        <begin position="68"/>
        <end position="88"/>
    </location>
</feature>
<dbReference type="Gene3D" id="1.20.1730.10">
    <property type="entry name" value="Sodium/glucose cotransporter"/>
    <property type="match status" value="1"/>
</dbReference>
<comment type="subunit">
    <text evidence="19">Interacts with PDZD11.</text>
</comment>
<comment type="similarity">
    <text evidence="2 22">Belongs to the sodium:solute symporter (SSF) (TC 2.A.21) family.</text>
</comment>
<feature type="transmembrane region" description="Helical" evidence="24">
    <location>
        <begin position="294"/>
        <end position="319"/>
    </location>
</feature>
<comment type="subcellular location">
    <subcellularLocation>
        <location evidence="1">Apical cell membrane</location>
        <topology evidence="1">Multi-pass membrane protein</topology>
    </subcellularLocation>
</comment>
<dbReference type="OrthoDB" id="6132759at2759"/>
<dbReference type="Proteomes" id="UP000245340">
    <property type="component" value="Unplaced"/>
</dbReference>
<evidence type="ECO:0000256" key="22">
    <source>
        <dbReference type="RuleBase" id="RU362091"/>
    </source>
</evidence>
<evidence type="ECO:0000256" key="14">
    <source>
        <dbReference type="ARBA" id="ARBA00036099"/>
    </source>
</evidence>
<dbReference type="PANTHER" id="PTHR42985:SF2">
    <property type="entry name" value="SODIUM-DEPENDENT MULTIVITAMIN TRANSPORTER"/>
    <property type="match status" value="1"/>
</dbReference>
<feature type="transmembrane region" description="Helical" evidence="24">
    <location>
        <begin position="100"/>
        <end position="122"/>
    </location>
</feature>
<feature type="transmembrane region" description="Helical" evidence="24">
    <location>
        <begin position="423"/>
        <end position="448"/>
    </location>
</feature>
<evidence type="ECO:0000256" key="19">
    <source>
        <dbReference type="ARBA" id="ARBA00061728"/>
    </source>
</evidence>
<feature type="transmembrane region" description="Helical" evidence="24">
    <location>
        <begin position="251"/>
        <end position="273"/>
    </location>
</feature>
<dbReference type="CTD" id="8884"/>
<dbReference type="KEGG" id="oro:101382675"/>
<keyword evidence="12" id="KW-0739">Sodium transport</keyword>
<evidence type="ECO:0000256" key="11">
    <source>
        <dbReference type="ARBA" id="ARBA00023180"/>
    </source>
</evidence>
<dbReference type="FunFam" id="1.20.1730.10:FF:000011">
    <property type="entry name" value="sodium-dependent multivitamin transporter isoform X1"/>
    <property type="match status" value="1"/>
</dbReference>
<evidence type="ECO:0000256" key="20">
    <source>
        <dbReference type="ARBA" id="ARBA00073170"/>
    </source>
</evidence>
<dbReference type="AlphaFoldDB" id="A0A2U3VJ76"/>
<dbReference type="RefSeq" id="XP_004394938.1">
    <property type="nucleotide sequence ID" value="XM_004394881.2"/>
</dbReference>
<gene>
    <name evidence="26" type="primary">SLC5A6</name>
</gene>
<keyword evidence="10 24" id="KW-0472">Membrane</keyword>
<comment type="catalytic activity">
    <reaction evidence="15">
        <text>(R)-pantothenate(out) + 2 Na(+)(out) = (R)-pantothenate(in) + 2 Na(+)(in)</text>
        <dbReference type="Rhea" id="RHEA:73371"/>
        <dbReference type="ChEBI" id="CHEBI:29032"/>
        <dbReference type="ChEBI" id="CHEBI:29101"/>
    </reaction>
</comment>
<keyword evidence="11" id="KW-0325">Glycoprotein</keyword>
<evidence type="ECO:0000256" key="6">
    <source>
        <dbReference type="ARBA" id="ARBA00022847"/>
    </source>
</evidence>
<dbReference type="GeneID" id="101382675"/>
<evidence type="ECO:0000256" key="8">
    <source>
        <dbReference type="ARBA" id="ARBA00023053"/>
    </source>
</evidence>
<keyword evidence="13" id="KW-0092">Biotin</keyword>
<comment type="catalytic activity">
    <reaction evidence="17">
        <text>biotin(out) + 2 Na(+)(out) = biotin(in) + 2 Na(+)(in)</text>
        <dbReference type="Rhea" id="RHEA:73375"/>
        <dbReference type="ChEBI" id="CHEBI:29101"/>
        <dbReference type="ChEBI" id="CHEBI:57586"/>
    </reaction>
</comment>
<evidence type="ECO:0000256" key="9">
    <source>
        <dbReference type="ARBA" id="ARBA00023065"/>
    </source>
</evidence>
<evidence type="ECO:0000256" key="4">
    <source>
        <dbReference type="ARBA" id="ARBA00022475"/>
    </source>
</evidence>
<evidence type="ECO:0000256" key="21">
    <source>
        <dbReference type="ARBA" id="ARBA00078601"/>
    </source>
</evidence>
<dbReference type="InParanoid" id="A0A2U3VJ76"/>
<evidence type="ECO:0000256" key="13">
    <source>
        <dbReference type="ARBA" id="ARBA00023267"/>
    </source>
</evidence>
<comment type="catalytic activity">
    <reaction evidence="14">
        <text>iodide(out) + 2 Na(+)(out) = iodide(in) + 2 Na(+)(in)</text>
        <dbReference type="Rhea" id="RHEA:71207"/>
        <dbReference type="ChEBI" id="CHEBI:16382"/>
        <dbReference type="ChEBI" id="CHEBI:29101"/>
    </reaction>
</comment>
<dbReference type="GO" id="GO:0016324">
    <property type="term" value="C:apical plasma membrane"/>
    <property type="evidence" value="ECO:0007669"/>
    <property type="project" value="UniProtKB-SubCell"/>
</dbReference>
<feature type="region of interest" description="Disordered" evidence="23">
    <location>
        <begin position="617"/>
        <end position="637"/>
    </location>
</feature>
<proteinExistence type="inferred from homology"/>
<sequence>MSVGVSTSAPLLPASDTNTVTSTFSLVDYVVFVLLLVLSLAIGLYHAFHGWGRHTVGQLLMADRKMSCLPVALSLLATFQSAVAILGVPSEIYRFGTQYWFLGCCYFLGLLIPAHIFIPVFYRLHLTSAYEYLELRFNKAVRVCGTVTFIFQMVIYMGVVLYAPSLALNAVTGFDLWLSVLTLGVVCTVYTALGGLKAVIWTDVFQTLVMFLGQLVVIIVGSVKVGGLGHVWKVASQHGRISGIVLDPDPFVRHTFWTLAFGGVFMMLSLYGVNQAQVQRYLSSRTEKAAVLSCYAVFPCQQLVLCMSCLIGLVMFVYYQEYPMSTQQAQAAPDQFVLYFVMDLLKDLPGLPGLFVACLFSGSLSTISSAFNSLATVTMEDLIRPWFPQFSEVQAIMLSRILAFGYGLLCLGMAYISSQMGPVLQAALSIFGMVGGPLLGLFCLGMFFPCANPSGAIVGLLAGLIMAFWIGIGSIVTNMASGMAPSPPNISSFSLPSNLTSVTMTTLMPSTTLSKPTGLQRLYSLSYLWYSAHNSTTVIVVGLIVSLLTGGMRGRTLNPRTIYPVLPKLIALLPLSCQKRFHCISYSQDLSVDTATFPEKMSNGMLKNRDKEVMAVPEESSAHQGNSPTFILQETSL</sequence>
<dbReference type="GO" id="GO:0098660">
    <property type="term" value="P:inorganic ion transmembrane transport"/>
    <property type="evidence" value="ECO:0007669"/>
    <property type="project" value="UniProtKB-ARBA"/>
</dbReference>
<dbReference type="InterPro" id="IPR051163">
    <property type="entry name" value="Sodium:Solute_Symporter_SSF"/>
</dbReference>
<accession>A0A2U3VJ76</accession>
<evidence type="ECO:0000256" key="18">
    <source>
        <dbReference type="ARBA" id="ARBA00058802"/>
    </source>
</evidence>
<evidence type="ECO:0000313" key="25">
    <source>
        <dbReference type="Proteomes" id="UP000245340"/>
    </source>
</evidence>
<feature type="transmembrane region" description="Helical" evidence="24">
    <location>
        <begin position="208"/>
        <end position="231"/>
    </location>
</feature>
<feature type="transmembrane region" description="Helical" evidence="24">
    <location>
        <begin position="455"/>
        <end position="476"/>
    </location>
</feature>
<dbReference type="PANTHER" id="PTHR42985">
    <property type="entry name" value="SODIUM-COUPLED MONOCARBOXYLATE TRANSPORTER"/>
    <property type="match status" value="1"/>
</dbReference>
<evidence type="ECO:0000256" key="24">
    <source>
        <dbReference type="SAM" id="Phobius"/>
    </source>
</evidence>
<keyword evidence="7 24" id="KW-1133">Transmembrane helix</keyword>
<dbReference type="Pfam" id="PF00474">
    <property type="entry name" value="SSF"/>
    <property type="match status" value="1"/>
</dbReference>
<reference evidence="26" key="1">
    <citation type="submission" date="2025-08" db="UniProtKB">
        <authorList>
            <consortium name="RefSeq"/>
        </authorList>
    </citation>
    <scope>IDENTIFICATION</scope>
</reference>